<name>A0A225X118_9STRA</name>
<evidence type="ECO:0000313" key="2">
    <source>
        <dbReference type="Proteomes" id="UP000198211"/>
    </source>
</evidence>
<accession>A0A225X118</accession>
<keyword evidence="2" id="KW-1185">Reference proteome</keyword>
<dbReference type="AlphaFoldDB" id="A0A225X118"/>
<dbReference type="Proteomes" id="UP000198211">
    <property type="component" value="Unassembled WGS sequence"/>
</dbReference>
<sequence>MPDTNDSTFTSIHLAYGSASPSSSSPANLLLARSSGVFMYKLISNGFSLGTCTKNWSISTCALGSGLDEQPRALDVSSGCSLQ</sequence>
<organism evidence="1 2">
    <name type="scientific">Phytophthora megakarya</name>
    <dbReference type="NCBI Taxonomy" id="4795"/>
    <lineage>
        <taxon>Eukaryota</taxon>
        <taxon>Sar</taxon>
        <taxon>Stramenopiles</taxon>
        <taxon>Oomycota</taxon>
        <taxon>Peronosporomycetes</taxon>
        <taxon>Peronosporales</taxon>
        <taxon>Peronosporaceae</taxon>
        <taxon>Phytophthora</taxon>
    </lineage>
</organism>
<proteinExistence type="predicted"/>
<dbReference type="EMBL" id="NBNE01000091">
    <property type="protein sequence ID" value="OWZ23017.1"/>
    <property type="molecule type" value="Genomic_DNA"/>
</dbReference>
<evidence type="ECO:0000313" key="1">
    <source>
        <dbReference type="EMBL" id="OWZ23017.1"/>
    </source>
</evidence>
<protein>
    <submittedName>
        <fullName evidence="1">Uncharacterized protein</fullName>
    </submittedName>
</protein>
<comment type="caution">
    <text evidence="1">The sequence shown here is derived from an EMBL/GenBank/DDBJ whole genome shotgun (WGS) entry which is preliminary data.</text>
</comment>
<reference evidence="2" key="1">
    <citation type="submission" date="2017-03" db="EMBL/GenBank/DDBJ databases">
        <title>Phytopthora megakarya and P. palmivora, two closely related causual agents of cacao black pod achieved similar genome size and gene model numbers by different mechanisms.</title>
        <authorList>
            <person name="Ali S."/>
            <person name="Shao J."/>
            <person name="Larry D.J."/>
            <person name="Kronmiller B."/>
            <person name="Shen D."/>
            <person name="Strem M.D."/>
            <person name="Melnick R.L."/>
            <person name="Guiltinan M.J."/>
            <person name="Tyler B.M."/>
            <person name="Meinhardt L.W."/>
            <person name="Bailey B.A."/>
        </authorList>
    </citation>
    <scope>NUCLEOTIDE SEQUENCE [LARGE SCALE GENOMIC DNA]</scope>
    <source>
        <strain evidence="2">zdho120</strain>
    </source>
</reference>
<gene>
    <name evidence="1" type="ORF">PHMEG_0002164</name>
</gene>